<keyword evidence="2" id="KW-1185">Reference proteome</keyword>
<evidence type="ECO:0000313" key="2">
    <source>
        <dbReference type="Proteomes" id="UP001497382"/>
    </source>
</evidence>
<organism evidence="1 2">
    <name type="scientific">Larinioides sclopetarius</name>
    <dbReference type="NCBI Taxonomy" id="280406"/>
    <lineage>
        <taxon>Eukaryota</taxon>
        <taxon>Metazoa</taxon>
        <taxon>Ecdysozoa</taxon>
        <taxon>Arthropoda</taxon>
        <taxon>Chelicerata</taxon>
        <taxon>Arachnida</taxon>
        <taxon>Araneae</taxon>
        <taxon>Araneomorphae</taxon>
        <taxon>Entelegynae</taxon>
        <taxon>Araneoidea</taxon>
        <taxon>Araneidae</taxon>
        <taxon>Larinioides</taxon>
    </lineage>
</organism>
<proteinExistence type="predicted"/>
<accession>A0AAV1Z2C6</accession>
<gene>
    <name evidence="1" type="ORF">LARSCL_LOCUS2612</name>
</gene>
<dbReference type="EMBL" id="CAXIEN010000018">
    <property type="protein sequence ID" value="CAL1265575.1"/>
    <property type="molecule type" value="Genomic_DNA"/>
</dbReference>
<feature type="non-terminal residue" evidence="1">
    <location>
        <position position="1"/>
    </location>
</feature>
<comment type="caution">
    <text evidence="1">The sequence shown here is derived from an EMBL/GenBank/DDBJ whole genome shotgun (WGS) entry which is preliminary data.</text>
</comment>
<name>A0AAV1Z2C6_9ARAC</name>
<reference evidence="1 2" key="1">
    <citation type="submission" date="2024-04" db="EMBL/GenBank/DDBJ databases">
        <authorList>
            <person name="Rising A."/>
            <person name="Reimegard J."/>
            <person name="Sonavane S."/>
            <person name="Akerstrom W."/>
            <person name="Nylinder S."/>
            <person name="Hedman E."/>
            <person name="Kallberg Y."/>
        </authorList>
    </citation>
    <scope>NUCLEOTIDE SEQUENCE [LARGE SCALE GENOMIC DNA]</scope>
</reference>
<protein>
    <submittedName>
        <fullName evidence="1">Uncharacterized protein</fullName>
    </submittedName>
</protein>
<dbReference type="AlphaFoldDB" id="A0AAV1Z2C6"/>
<dbReference type="Proteomes" id="UP001497382">
    <property type="component" value="Unassembled WGS sequence"/>
</dbReference>
<evidence type="ECO:0000313" key="1">
    <source>
        <dbReference type="EMBL" id="CAL1265575.1"/>
    </source>
</evidence>
<sequence>SISLLRRIDIDPLIDLHPLLTVDNPIERNQGVPECLESLFPPATDPVVVKH</sequence>